<dbReference type="EMBL" id="FJOG01000009">
    <property type="protein sequence ID" value="CZR56878.1"/>
    <property type="molecule type" value="Genomic_DNA"/>
</dbReference>
<organism evidence="2 3">
    <name type="scientific">Phialocephala subalpina</name>
    <dbReference type="NCBI Taxonomy" id="576137"/>
    <lineage>
        <taxon>Eukaryota</taxon>
        <taxon>Fungi</taxon>
        <taxon>Dikarya</taxon>
        <taxon>Ascomycota</taxon>
        <taxon>Pezizomycotina</taxon>
        <taxon>Leotiomycetes</taxon>
        <taxon>Helotiales</taxon>
        <taxon>Mollisiaceae</taxon>
        <taxon>Phialocephala</taxon>
        <taxon>Phialocephala fortinii species complex</taxon>
    </lineage>
</organism>
<dbReference type="AlphaFoldDB" id="A0A1L7WVU1"/>
<reference evidence="2 3" key="1">
    <citation type="submission" date="2016-03" db="EMBL/GenBank/DDBJ databases">
        <authorList>
            <person name="Ploux O."/>
        </authorList>
    </citation>
    <scope>NUCLEOTIDE SEQUENCE [LARGE SCALE GENOMIC DNA]</scope>
    <source>
        <strain evidence="2 3">UAMH 11012</strain>
    </source>
</reference>
<sequence>MARGSRDSDTSENTISTSSDDDNGSLRVLGYLRAIMTNREDLRKRLNIELDEAKAEDRVYPKLRQLQDDLTPDETSFDRGAWFTEITHLHVHFGTKNEQISLAMAKNVCVLYGISETEIQSWLPMSQRNSSWCFGLRHRMEKEMLACNADRTDVELLPGRRYTPSAFMDNIYEANNLEELRTKISGWSAGEWISTKIKDQPCRRIQGTVKAREWITDALGYVWLAAMRRRVYETLLRQIAVRDPNFQLQPQELNFAPTAVEDADAKYQVIEEVHRGAMDAVGAQARAAAAQS</sequence>
<proteinExistence type="predicted"/>
<accession>A0A1L7WVU1</accession>
<dbReference type="OrthoDB" id="412402at2759"/>
<evidence type="ECO:0000313" key="3">
    <source>
        <dbReference type="Proteomes" id="UP000184330"/>
    </source>
</evidence>
<dbReference type="Proteomes" id="UP000184330">
    <property type="component" value="Unassembled WGS sequence"/>
</dbReference>
<feature type="region of interest" description="Disordered" evidence="1">
    <location>
        <begin position="1"/>
        <end position="21"/>
    </location>
</feature>
<evidence type="ECO:0000256" key="1">
    <source>
        <dbReference type="SAM" id="MobiDB-lite"/>
    </source>
</evidence>
<protein>
    <submittedName>
        <fullName evidence="2">Uncharacterized protein</fullName>
    </submittedName>
</protein>
<keyword evidence="3" id="KW-1185">Reference proteome</keyword>
<evidence type="ECO:0000313" key="2">
    <source>
        <dbReference type="EMBL" id="CZR56878.1"/>
    </source>
</evidence>
<gene>
    <name evidence="2" type="ORF">PAC_06767</name>
</gene>
<name>A0A1L7WVU1_9HELO</name>